<dbReference type="Gene3D" id="1.10.10.10">
    <property type="entry name" value="Winged helix-like DNA-binding domain superfamily/Winged helix DNA-binding domain"/>
    <property type="match status" value="1"/>
</dbReference>
<dbReference type="SUPFAM" id="SSF53850">
    <property type="entry name" value="Periplasmic binding protein-like II"/>
    <property type="match status" value="1"/>
</dbReference>
<sequence>MDRIASMAVFVAVAETGSFAGAARRLRRSPAAVTRAVAELEQVLAVRLLDRTTRAVSLTDAGERYLPGARRLLADLVEVEQSATGLGSAPRGELRVTAPIVFGRRHVLPLVTEFLGRYPDMNVRLELTDRPVDLIEEGLDVAIRIGELPSSTAIATRVGSVRRVTVAAPAYLARRGAPAAPDELAAHDVIAFVGLEGFERWRFRDNERTVEVAIRPRMIVNTAEAAIDVALTGFGITRVLSYQAADLIVGKSLVRLLPAYENEPAPVHLLYPQGRYPAPKLRAFLDLVAPRLRQTCEQIATMLGDAAD</sequence>
<dbReference type="GO" id="GO:0043565">
    <property type="term" value="F:sequence-specific DNA binding"/>
    <property type="evidence" value="ECO:0007669"/>
    <property type="project" value="TreeGrafter"/>
</dbReference>
<evidence type="ECO:0000256" key="4">
    <source>
        <dbReference type="ARBA" id="ARBA00023163"/>
    </source>
</evidence>
<keyword evidence="7" id="KW-1185">Reference proteome</keyword>
<dbReference type="Gene3D" id="3.40.190.290">
    <property type="match status" value="1"/>
</dbReference>
<dbReference type="AlphaFoldDB" id="A0A345ZTG3"/>
<dbReference type="Proteomes" id="UP000254889">
    <property type="component" value="Chromosome"/>
</dbReference>
<dbReference type="FunFam" id="1.10.10.10:FF:000001">
    <property type="entry name" value="LysR family transcriptional regulator"/>
    <property type="match status" value="1"/>
</dbReference>
<dbReference type="InterPro" id="IPR005119">
    <property type="entry name" value="LysR_subst-bd"/>
</dbReference>
<dbReference type="PANTHER" id="PTHR30537">
    <property type="entry name" value="HTH-TYPE TRANSCRIPTIONAL REGULATOR"/>
    <property type="match status" value="1"/>
</dbReference>
<feature type="domain" description="HTH lysR-type" evidence="5">
    <location>
        <begin position="1"/>
        <end position="59"/>
    </location>
</feature>
<proteinExistence type="inferred from homology"/>
<evidence type="ECO:0000256" key="2">
    <source>
        <dbReference type="ARBA" id="ARBA00023015"/>
    </source>
</evidence>
<keyword evidence="4" id="KW-0804">Transcription</keyword>
<dbReference type="Pfam" id="PF03466">
    <property type="entry name" value="LysR_substrate"/>
    <property type="match status" value="1"/>
</dbReference>
<dbReference type="GO" id="GO:0003700">
    <property type="term" value="F:DNA-binding transcription factor activity"/>
    <property type="evidence" value="ECO:0007669"/>
    <property type="project" value="InterPro"/>
</dbReference>
<dbReference type="InterPro" id="IPR000847">
    <property type="entry name" value="LysR_HTH_N"/>
</dbReference>
<evidence type="ECO:0000313" key="6">
    <source>
        <dbReference type="EMBL" id="AXK80210.1"/>
    </source>
</evidence>
<name>A0A345ZTG3_9HYPH</name>
<dbReference type="RefSeq" id="WP_115689650.1">
    <property type="nucleotide sequence ID" value="NZ_CP031417.1"/>
</dbReference>
<dbReference type="OrthoDB" id="9786526at2"/>
<evidence type="ECO:0000313" key="7">
    <source>
        <dbReference type="Proteomes" id="UP000254889"/>
    </source>
</evidence>
<dbReference type="KEGG" id="ptaw:DW352_06565"/>
<evidence type="ECO:0000256" key="3">
    <source>
        <dbReference type="ARBA" id="ARBA00023125"/>
    </source>
</evidence>
<evidence type="ECO:0000259" key="5">
    <source>
        <dbReference type="PROSITE" id="PS50931"/>
    </source>
</evidence>
<keyword evidence="2" id="KW-0805">Transcription regulation</keyword>
<dbReference type="CDD" id="cd08471">
    <property type="entry name" value="PBP2_CrgA_like_2"/>
    <property type="match status" value="1"/>
</dbReference>
<protein>
    <submittedName>
        <fullName evidence="6">LysR family transcriptional regulator</fullName>
    </submittedName>
</protein>
<comment type="similarity">
    <text evidence="1">Belongs to the LysR transcriptional regulatory family.</text>
</comment>
<organism evidence="6 7">
    <name type="scientific">Pseudolabrys taiwanensis</name>
    <dbReference type="NCBI Taxonomy" id="331696"/>
    <lineage>
        <taxon>Bacteria</taxon>
        <taxon>Pseudomonadati</taxon>
        <taxon>Pseudomonadota</taxon>
        <taxon>Alphaproteobacteria</taxon>
        <taxon>Hyphomicrobiales</taxon>
        <taxon>Xanthobacteraceae</taxon>
        <taxon>Pseudolabrys</taxon>
    </lineage>
</organism>
<dbReference type="SUPFAM" id="SSF46785">
    <property type="entry name" value="Winged helix' DNA-binding domain"/>
    <property type="match status" value="1"/>
</dbReference>
<accession>A0A345ZTG3</accession>
<dbReference type="InterPro" id="IPR036388">
    <property type="entry name" value="WH-like_DNA-bd_sf"/>
</dbReference>
<dbReference type="InterPro" id="IPR058163">
    <property type="entry name" value="LysR-type_TF_proteobact-type"/>
</dbReference>
<dbReference type="EMBL" id="CP031417">
    <property type="protein sequence ID" value="AXK80210.1"/>
    <property type="molecule type" value="Genomic_DNA"/>
</dbReference>
<reference evidence="6 7" key="1">
    <citation type="submission" date="2018-07" db="EMBL/GenBank/DDBJ databases">
        <authorList>
            <person name="Quirk P.G."/>
            <person name="Krulwich T.A."/>
        </authorList>
    </citation>
    <scope>NUCLEOTIDE SEQUENCE [LARGE SCALE GENOMIC DNA]</scope>
    <source>
        <strain evidence="6 7">CC-BB4</strain>
    </source>
</reference>
<evidence type="ECO:0000256" key="1">
    <source>
        <dbReference type="ARBA" id="ARBA00009437"/>
    </source>
</evidence>
<dbReference type="Pfam" id="PF00126">
    <property type="entry name" value="HTH_1"/>
    <property type="match status" value="1"/>
</dbReference>
<gene>
    <name evidence="6" type="ORF">DW352_06565</name>
</gene>
<keyword evidence="3" id="KW-0238">DNA-binding</keyword>
<dbReference type="GO" id="GO:0006351">
    <property type="term" value="P:DNA-templated transcription"/>
    <property type="evidence" value="ECO:0007669"/>
    <property type="project" value="TreeGrafter"/>
</dbReference>
<dbReference type="PANTHER" id="PTHR30537:SF5">
    <property type="entry name" value="HTH-TYPE TRANSCRIPTIONAL ACTIVATOR TTDR-RELATED"/>
    <property type="match status" value="1"/>
</dbReference>
<dbReference type="PROSITE" id="PS50931">
    <property type="entry name" value="HTH_LYSR"/>
    <property type="match status" value="1"/>
</dbReference>
<dbReference type="InterPro" id="IPR036390">
    <property type="entry name" value="WH_DNA-bd_sf"/>
</dbReference>